<dbReference type="Pfam" id="PF13432">
    <property type="entry name" value="TPR_16"/>
    <property type="match status" value="2"/>
</dbReference>
<name>A0A0G3X914_9SPHN</name>
<keyword evidence="1" id="KW-0677">Repeat</keyword>
<dbReference type="InterPro" id="IPR051012">
    <property type="entry name" value="CellSynth/LPSAsmb/PSIAsmb"/>
</dbReference>
<dbReference type="SMART" id="SM00028">
    <property type="entry name" value="TPR"/>
    <property type="match status" value="5"/>
</dbReference>
<evidence type="ECO:0000313" key="4">
    <source>
        <dbReference type="EMBL" id="AKM07106.1"/>
    </source>
</evidence>
<dbReference type="STRING" id="543877.AM2010_1031"/>
<feature type="repeat" description="TPR" evidence="3">
    <location>
        <begin position="125"/>
        <end position="158"/>
    </location>
</feature>
<dbReference type="PROSITE" id="PS51257">
    <property type="entry name" value="PROKAR_LIPOPROTEIN"/>
    <property type="match status" value="1"/>
</dbReference>
<dbReference type="Proteomes" id="UP000037643">
    <property type="component" value="Chromosome"/>
</dbReference>
<gene>
    <name evidence="4" type="ORF">AM2010_1031</name>
</gene>
<dbReference type="EMBL" id="CP011805">
    <property type="protein sequence ID" value="AKM07106.1"/>
    <property type="molecule type" value="Genomic_DNA"/>
</dbReference>
<dbReference type="InterPro" id="IPR019734">
    <property type="entry name" value="TPR_rpt"/>
</dbReference>
<protein>
    <submittedName>
        <fullName evidence="4">TPR repeat-containing protein</fullName>
    </submittedName>
</protein>
<dbReference type="InterPro" id="IPR011990">
    <property type="entry name" value="TPR-like_helical_dom_sf"/>
</dbReference>
<evidence type="ECO:0000256" key="2">
    <source>
        <dbReference type="ARBA" id="ARBA00022803"/>
    </source>
</evidence>
<evidence type="ECO:0000256" key="3">
    <source>
        <dbReference type="PROSITE-ProRule" id="PRU00339"/>
    </source>
</evidence>
<dbReference type="SUPFAM" id="SSF48452">
    <property type="entry name" value="TPR-like"/>
    <property type="match status" value="3"/>
</dbReference>
<organism evidence="4 5">
    <name type="scientific">Pelagerythrobacter marensis</name>
    <dbReference type="NCBI Taxonomy" id="543877"/>
    <lineage>
        <taxon>Bacteria</taxon>
        <taxon>Pseudomonadati</taxon>
        <taxon>Pseudomonadota</taxon>
        <taxon>Alphaproteobacteria</taxon>
        <taxon>Sphingomonadales</taxon>
        <taxon>Erythrobacteraceae</taxon>
        <taxon>Pelagerythrobacter</taxon>
    </lineage>
</organism>
<dbReference type="PROSITE" id="PS50005">
    <property type="entry name" value="TPR"/>
    <property type="match status" value="2"/>
</dbReference>
<proteinExistence type="predicted"/>
<dbReference type="PANTHER" id="PTHR45586">
    <property type="entry name" value="TPR REPEAT-CONTAINING PROTEIN PA4667"/>
    <property type="match status" value="1"/>
</dbReference>
<dbReference type="OrthoDB" id="7259535at2"/>
<dbReference type="AlphaFoldDB" id="A0A0G3X914"/>
<feature type="repeat" description="TPR" evidence="3">
    <location>
        <begin position="91"/>
        <end position="124"/>
    </location>
</feature>
<dbReference type="PATRIC" id="fig|543877.4.peg.1046"/>
<keyword evidence="5" id="KW-1185">Reference proteome</keyword>
<dbReference type="Gene3D" id="1.25.40.10">
    <property type="entry name" value="Tetratricopeptide repeat domain"/>
    <property type="match status" value="2"/>
</dbReference>
<evidence type="ECO:0000256" key="1">
    <source>
        <dbReference type="ARBA" id="ARBA00022737"/>
    </source>
</evidence>
<dbReference type="KEGG" id="amx:AM2010_1031"/>
<dbReference type="PANTHER" id="PTHR45586:SF1">
    <property type="entry name" value="LIPOPOLYSACCHARIDE ASSEMBLY PROTEIN B"/>
    <property type="match status" value="1"/>
</dbReference>
<keyword evidence="2 3" id="KW-0802">TPR repeat</keyword>
<dbReference type="RefSeq" id="WP_053043938.1">
    <property type="nucleotide sequence ID" value="NZ_CP011805.1"/>
</dbReference>
<accession>A0A0G3X914</accession>
<reference evidence="4 5" key="1">
    <citation type="submission" date="2015-06" db="EMBL/GenBank/DDBJ databases">
        <authorList>
            <person name="Kim K.M."/>
        </authorList>
    </citation>
    <scope>NUCLEOTIDE SEQUENCE [LARGE SCALE GENOMIC DNA]</scope>
    <source>
        <strain evidence="4 5">KCTC 22370</strain>
    </source>
</reference>
<evidence type="ECO:0000313" key="5">
    <source>
        <dbReference type="Proteomes" id="UP000037643"/>
    </source>
</evidence>
<sequence length="579" mass="61539">MRGKGIFLLLALMVAGCQESEPRQPPLMEARALLERGDGLGGEIALRRLLDGGTPDEELAAYLGQAELLQGNTGAARRWLEEGAFSADTRGHGFRMLGRLEMAEGNLAAAGSAFDRALQSMPDDPELWVDIGRLRYRGGEQSQAVDASKKAVDLGPQNVVALTFRGQLVRDAYGMEAALPWFEAALEIEPSDADVLAEYAATLGELGRTREMLSTTRDLAAATPGDSRVPLFQAVLAARAGEFGLAHDILGRGADPRRMSAAGALMAAVADLEAGNPASAAQTFDRLLRAQPDNRRLRHLLVRALHLAGNDRELVYRFADDARSESADRYLVQMVGRAYEALGERKSAAPFLERATQDSANGLVVLRSTIPPDVAAARGGGTGAETRNLVRALIGDGRSKAAVAAAEAFRSRVAGSADAAGLAGDAYLAAGQPKAALDRYRAAAEIRRPWPLVRRMVAALNAVDSRAEAAWLVDSQLASEPANREALAMAAWMAFDSGWIERGQALLRRAIELGGSRDPVLLSLAADRALRSGEQDEAMRFAMKAYRLQRRNAAAGRALAQALRATGNGAAADAVQAGS</sequence>